<feature type="domain" description="CAAX prenyl protease 1 N-terminal" evidence="9">
    <location>
        <begin position="50"/>
        <end position="197"/>
    </location>
</feature>
<dbReference type="EMBL" id="CABN01000133">
    <property type="protein sequence ID" value="CBI00416.1"/>
    <property type="molecule type" value="Genomic_DNA"/>
</dbReference>
<dbReference type="InterPro" id="IPR001915">
    <property type="entry name" value="Peptidase_M48"/>
</dbReference>
<dbReference type="GO" id="GO:0004222">
    <property type="term" value="F:metalloendopeptidase activity"/>
    <property type="evidence" value="ECO:0007669"/>
    <property type="project" value="InterPro"/>
</dbReference>
<comment type="caution">
    <text evidence="10">The sequence shown here is derived from an EMBL/GenBank/DDBJ whole genome shotgun (WGS) entry which is preliminary data.</text>
</comment>
<dbReference type="PANTHER" id="PTHR10120">
    <property type="entry name" value="CAAX PRENYL PROTEASE 1"/>
    <property type="match status" value="1"/>
</dbReference>
<dbReference type="GO" id="GO:0046872">
    <property type="term" value="F:metal ion binding"/>
    <property type="evidence" value="ECO:0007669"/>
    <property type="project" value="UniProtKB-KW"/>
</dbReference>
<keyword evidence="7" id="KW-0472">Membrane</keyword>
<dbReference type="Pfam" id="PF16491">
    <property type="entry name" value="Peptidase_M48_N"/>
    <property type="match status" value="1"/>
</dbReference>
<dbReference type="EC" id="3.4.24.84" evidence="10"/>
<feature type="transmembrane region" description="Helical" evidence="7">
    <location>
        <begin position="323"/>
        <end position="342"/>
    </location>
</feature>
<keyword evidence="7" id="KW-0812">Transmembrane</keyword>
<organism evidence="10">
    <name type="scientific">mine drainage metagenome</name>
    <dbReference type="NCBI Taxonomy" id="410659"/>
    <lineage>
        <taxon>unclassified sequences</taxon>
        <taxon>metagenomes</taxon>
        <taxon>ecological metagenomes</taxon>
    </lineage>
</organism>
<keyword evidence="5" id="KW-0862">Zinc</keyword>
<protein>
    <submittedName>
        <fullName evidence="10">Putative membrane metalloprotease</fullName>
        <ecNumber evidence="10">3.4.24.84</ecNumber>
    </submittedName>
</protein>
<reference evidence="10" key="1">
    <citation type="submission" date="2009-10" db="EMBL/GenBank/DDBJ databases">
        <title>Diversity of trophic interactions inside an arsenic-rich microbial ecosystem.</title>
        <authorList>
            <person name="Bertin P.N."/>
            <person name="Heinrich-Salmeron A."/>
            <person name="Pelletier E."/>
            <person name="Goulhen-Chollet F."/>
            <person name="Arsene-Ploetze F."/>
            <person name="Gallien S."/>
            <person name="Calteau A."/>
            <person name="Vallenet D."/>
            <person name="Casiot C."/>
            <person name="Chane-Woon-Ming B."/>
            <person name="Giloteaux L."/>
            <person name="Barakat M."/>
            <person name="Bonnefoy V."/>
            <person name="Bruneel O."/>
            <person name="Chandler M."/>
            <person name="Cleiss J."/>
            <person name="Duran R."/>
            <person name="Elbaz-Poulichet F."/>
            <person name="Fonknechten N."/>
            <person name="Lauga B."/>
            <person name="Mornico D."/>
            <person name="Ortet P."/>
            <person name="Schaeffer C."/>
            <person name="Siguier P."/>
            <person name="Alexander Thil Smith A."/>
            <person name="Van Dorsselaer A."/>
            <person name="Weissenbach J."/>
            <person name="Medigue C."/>
            <person name="Le Paslier D."/>
        </authorList>
    </citation>
    <scope>NUCLEOTIDE SEQUENCE</scope>
</reference>
<evidence type="ECO:0000256" key="3">
    <source>
        <dbReference type="ARBA" id="ARBA00022723"/>
    </source>
</evidence>
<evidence type="ECO:0000259" key="9">
    <source>
        <dbReference type="Pfam" id="PF16491"/>
    </source>
</evidence>
<feature type="domain" description="Peptidase M48" evidence="8">
    <location>
        <begin position="206"/>
        <end position="413"/>
    </location>
</feature>
<evidence type="ECO:0000256" key="5">
    <source>
        <dbReference type="ARBA" id="ARBA00022833"/>
    </source>
</evidence>
<dbReference type="GO" id="GO:0006508">
    <property type="term" value="P:proteolysis"/>
    <property type="evidence" value="ECO:0007669"/>
    <property type="project" value="UniProtKB-KW"/>
</dbReference>
<keyword evidence="2 10" id="KW-0645">Protease</keyword>
<name>E6PZQ7_9ZZZZ</name>
<dbReference type="Gene3D" id="3.30.2010.10">
    <property type="entry name" value="Metalloproteases ('zincins'), catalytic domain"/>
    <property type="match status" value="1"/>
</dbReference>
<evidence type="ECO:0000256" key="1">
    <source>
        <dbReference type="ARBA" id="ARBA00001947"/>
    </source>
</evidence>
<keyword evidence="7" id="KW-1133">Transmembrane helix</keyword>
<feature type="transmembrane region" description="Helical" evidence="7">
    <location>
        <begin position="93"/>
        <end position="121"/>
    </location>
</feature>
<evidence type="ECO:0000259" key="8">
    <source>
        <dbReference type="Pfam" id="PF01435"/>
    </source>
</evidence>
<evidence type="ECO:0000256" key="2">
    <source>
        <dbReference type="ARBA" id="ARBA00022670"/>
    </source>
</evidence>
<dbReference type="Pfam" id="PF01435">
    <property type="entry name" value="Peptidase_M48"/>
    <property type="match status" value="1"/>
</dbReference>
<feature type="transmembrane region" description="Helical" evidence="7">
    <location>
        <begin position="280"/>
        <end position="302"/>
    </location>
</feature>
<keyword evidence="6 10" id="KW-0482">Metalloprotease</keyword>
<feature type="transmembrane region" description="Helical" evidence="7">
    <location>
        <begin position="169"/>
        <end position="192"/>
    </location>
</feature>
<evidence type="ECO:0000256" key="6">
    <source>
        <dbReference type="ARBA" id="ARBA00023049"/>
    </source>
</evidence>
<accession>E6PZQ7</accession>
<dbReference type="AlphaFoldDB" id="E6PZQ7"/>
<dbReference type="InterPro" id="IPR032456">
    <property type="entry name" value="Peptidase_M48_N"/>
</dbReference>
<evidence type="ECO:0000256" key="7">
    <source>
        <dbReference type="SAM" id="Phobius"/>
    </source>
</evidence>
<proteinExistence type="predicted"/>
<feature type="transmembrane region" description="Helical" evidence="7">
    <location>
        <begin position="57"/>
        <end position="81"/>
    </location>
</feature>
<feature type="transmembrane region" description="Helical" evidence="7">
    <location>
        <begin position="141"/>
        <end position="162"/>
    </location>
</feature>
<evidence type="ECO:0000256" key="4">
    <source>
        <dbReference type="ARBA" id="ARBA00022801"/>
    </source>
</evidence>
<evidence type="ECO:0000313" key="10">
    <source>
        <dbReference type="EMBL" id="CBI00416.1"/>
    </source>
</evidence>
<comment type="cofactor">
    <cofactor evidence="1">
        <name>Zn(2+)</name>
        <dbReference type="ChEBI" id="CHEBI:29105"/>
    </cofactor>
</comment>
<keyword evidence="3" id="KW-0479">Metal-binding</keyword>
<gene>
    <name evidence="10" type="ORF">CARN3_0004</name>
</gene>
<sequence>MSFSSNRRTPGLRAFGCTVFPGTLAFLPRRAVAQSAYRLAPEKLAEAVRLGHIRTALHFGLELWLIGALVLLLRLGVCAALAERIRRLTPRVWLQFVLFSFSLILLLYCVVELPITALGHWAMLAYRISIQSWPSWLRDQAMMLGFLVAIGVPVLVFAEWLTRWSPRRYWLWFWVASIPLILLGALVLPAIIEPIFDHFEPLALTHPELVNQLEHVVARTGTSIPAERMFLMRASEKGNGLNAYVTGLGPTRRIVVWDTTADRIPRDEILFIFAHESGHYVLHHVALGIALGIVGTLTLLWLTAQLAEWLVKRYGRQWKVGSLASPSGIVVLLLALFIFEAITEPVGNSISRAIEHQADVYGQEAIHGIVADPQSTAVSTFNHLGEAWLEDPNPGAFVEFWTYDHPSTKSRADFAARYNPWAAGGHPRYFQK</sequence>
<keyword evidence="4 10" id="KW-0378">Hydrolase</keyword>